<dbReference type="Proteomes" id="UP000741013">
    <property type="component" value="Unassembled WGS sequence"/>
</dbReference>
<keyword evidence="1" id="KW-1133">Transmembrane helix</keyword>
<feature type="transmembrane region" description="Helical" evidence="1">
    <location>
        <begin position="16"/>
        <end position="37"/>
    </location>
</feature>
<protein>
    <recommendedName>
        <fullName evidence="4">DUF1360 domain-containing protein</fullName>
    </recommendedName>
</protein>
<name>A0ABS4PMJ4_9PSEU</name>
<gene>
    <name evidence="2" type="ORF">JOM49_001666</name>
</gene>
<organism evidence="2 3">
    <name type="scientific">Amycolatopsis magusensis</name>
    <dbReference type="NCBI Taxonomy" id="882444"/>
    <lineage>
        <taxon>Bacteria</taxon>
        <taxon>Bacillati</taxon>
        <taxon>Actinomycetota</taxon>
        <taxon>Actinomycetes</taxon>
        <taxon>Pseudonocardiales</taxon>
        <taxon>Pseudonocardiaceae</taxon>
        <taxon>Amycolatopsis</taxon>
    </lineage>
</organism>
<evidence type="ECO:0000313" key="2">
    <source>
        <dbReference type="EMBL" id="MBP2180140.1"/>
    </source>
</evidence>
<dbReference type="Pfam" id="PF07098">
    <property type="entry name" value="DUF1360"/>
    <property type="match status" value="1"/>
</dbReference>
<proteinExistence type="predicted"/>
<evidence type="ECO:0000313" key="3">
    <source>
        <dbReference type="Proteomes" id="UP000741013"/>
    </source>
</evidence>
<evidence type="ECO:0000256" key="1">
    <source>
        <dbReference type="SAM" id="Phobius"/>
    </source>
</evidence>
<keyword evidence="1" id="KW-0472">Membrane</keyword>
<reference evidence="2 3" key="1">
    <citation type="submission" date="2021-03" db="EMBL/GenBank/DDBJ databases">
        <title>Sequencing the genomes of 1000 actinobacteria strains.</title>
        <authorList>
            <person name="Klenk H.-P."/>
        </authorList>
    </citation>
    <scope>NUCLEOTIDE SEQUENCE [LARGE SCALE GENOMIC DNA]</scope>
    <source>
        <strain evidence="2 3">DSM 45510</strain>
    </source>
</reference>
<evidence type="ECO:0008006" key="4">
    <source>
        <dbReference type="Google" id="ProtNLM"/>
    </source>
</evidence>
<dbReference type="InterPro" id="IPR010773">
    <property type="entry name" value="Mycophage_PG1_Gp7"/>
</dbReference>
<comment type="caution">
    <text evidence="2">The sequence shown here is derived from an EMBL/GenBank/DDBJ whole genome shotgun (WGS) entry which is preliminary data.</text>
</comment>
<sequence length="162" mass="17156">MKRLRETYENGERRPLPGYLLALGAYGVFTGALALVGKRTGARLPKRIGLGDTVLLTVATHKASRLLTKEAITSPLRAPFTRYEAPAGEAELVESVPEGGHKHAVGELLTCPFCAAVWIATGLSAGLVLAPRQTRLVSTVLAAVAGSDLLQLGYDRAKHITG</sequence>
<dbReference type="RefSeq" id="WP_245369261.1">
    <property type="nucleotide sequence ID" value="NZ_JAGGMS010000001.1"/>
</dbReference>
<accession>A0ABS4PMJ4</accession>
<keyword evidence="3" id="KW-1185">Reference proteome</keyword>
<keyword evidence="1" id="KW-0812">Transmembrane</keyword>
<dbReference type="EMBL" id="JAGGMS010000001">
    <property type="protein sequence ID" value="MBP2180140.1"/>
    <property type="molecule type" value="Genomic_DNA"/>
</dbReference>